<accession>A0A318S177</accession>
<evidence type="ECO:0000313" key="2">
    <source>
        <dbReference type="Proteomes" id="UP000248326"/>
    </source>
</evidence>
<dbReference type="OrthoDB" id="66712at2"/>
<comment type="caution">
    <text evidence="1">The sequence shown here is derived from an EMBL/GenBank/DDBJ whole genome shotgun (WGS) entry which is preliminary data.</text>
</comment>
<dbReference type="SUPFAM" id="SSF46785">
    <property type="entry name" value="Winged helix' DNA-binding domain"/>
    <property type="match status" value="1"/>
</dbReference>
<dbReference type="InterPro" id="IPR036388">
    <property type="entry name" value="WH-like_DNA-bd_sf"/>
</dbReference>
<reference evidence="1 2" key="1">
    <citation type="submission" date="2018-06" db="EMBL/GenBank/DDBJ databases">
        <title>Genomic Encyclopedia of Type Strains, Phase IV (KMG-IV): sequencing the most valuable type-strain genomes for metagenomic binning, comparative biology and taxonomic classification.</title>
        <authorList>
            <person name="Goeker M."/>
        </authorList>
    </citation>
    <scope>NUCLEOTIDE SEQUENCE [LARGE SCALE GENOMIC DNA]</scope>
    <source>
        <strain evidence="1 2">DSM 18048</strain>
    </source>
</reference>
<name>A0A318S177_9DEIO</name>
<evidence type="ECO:0000313" key="1">
    <source>
        <dbReference type="EMBL" id="PYE50986.1"/>
    </source>
</evidence>
<dbReference type="AlphaFoldDB" id="A0A318S177"/>
<organism evidence="1 2">
    <name type="scientific">Deinococcus yavapaiensis KR-236</name>
    <dbReference type="NCBI Taxonomy" id="694435"/>
    <lineage>
        <taxon>Bacteria</taxon>
        <taxon>Thermotogati</taxon>
        <taxon>Deinococcota</taxon>
        <taxon>Deinococci</taxon>
        <taxon>Deinococcales</taxon>
        <taxon>Deinococcaceae</taxon>
        <taxon>Deinococcus</taxon>
    </lineage>
</organism>
<dbReference type="RefSeq" id="WP_110888175.1">
    <property type="nucleotide sequence ID" value="NZ_QJSX01000016.1"/>
</dbReference>
<dbReference type="Gene3D" id="1.10.10.10">
    <property type="entry name" value="Winged helix-like DNA-binding domain superfamily/Winged helix DNA-binding domain"/>
    <property type="match status" value="1"/>
</dbReference>
<keyword evidence="2" id="KW-1185">Reference proteome</keyword>
<gene>
    <name evidence="1" type="ORF">DES52_11653</name>
</gene>
<proteinExistence type="predicted"/>
<dbReference type="Proteomes" id="UP000248326">
    <property type="component" value="Unassembled WGS sequence"/>
</dbReference>
<dbReference type="EMBL" id="QJSX01000016">
    <property type="protein sequence ID" value="PYE50986.1"/>
    <property type="molecule type" value="Genomic_DNA"/>
</dbReference>
<dbReference type="InterPro" id="IPR036390">
    <property type="entry name" value="WH_DNA-bd_sf"/>
</dbReference>
<protein>
    <submittedName>
        <fullName evidence="1">Uncharacterized protein</fullName>
    </submittedName>
</protein>
<sequence length="215" mass="24243">MIARHSGSLTVHDPAAAHALLDVRTTRLLDAFLDEARSTSEVARELNEDLDWVRYRVRRLTALGLLRGDEERRRKGRAMRLYRAVATVFFVPFEVTRYESLESYLTAVEGDVHGWVRRNVAQTLRGMGEGWGLRVARGEDGRVHSKMTRSPDEDLSPNAQSPALLSFVYPALSLKFEDAKAMQADLLEVFGKYAALKGTQRYLCQLVMCPVSVSE</sequence>